<feature type="compositionally biased region" description="Low complexity" evidence="1">
    <location>
        <begin position="269"/>
        <end position="280"/>
    </location>
</feature>
<reference evidence="3" key="1">
    <citation type="submission" date="2021-12" db="EMBL/GenBank/DDBJ databases">
        <authorList>
            <person name="King R."/>
        </authorList>
    </citation>
    <scope>NUCLEOTIDE SEQUENCE</scope>
</reference>
<feature type="compositionally biased region" description="Acidic residues" evidence="1">
    <location>
        <begin position="350"/>
        <end position="369"/>
    </location>
</feature>
<keyword evidence="2" id="KW-1133">Transmembrane helix</keyword>
<feature type="compositionally biased region" description="Polar residues" evidence="1">
    <location>
        <begin position="325"/>
        <end position="342"/>
    </location>
</feature>
<dbReference type="Proteomes" id="UP001153292">
    <property type="component" value="Chromosome 21"/>
</dbReference>
<accession>A0ABN8B6I0</accession>
<organism evidence="3 4">
    <name type="scientific">Chilo suppressalis</name>
    <name type="common">Asiatic rice borer moth</name>
    <dbReference type="NCBI Taxonomy" id="168631"/>
    <lineage>
        <taxon>Eukaryota</taxon>
        <taxon>Metazoa</taxon>
        <taxon>Ecdysozoa</taxon>
        <taxon>Arthropoda</taxon>
        <taxon>Hexapoda</taxon>
        <taxon>Insecta</taxon>
        <taxon>Pterygota</taxon>
        <taxon>Neoptera</taxon>
        <taxon>Endopterygota</taxon>
        <taxon>Lepidoptera</taxon>
        <taxon>Glossata</taxon>
        <taxon>Ditrysia</taxon>
        <taxon>Pyraloidea</taxon>
        <taxon>Crambidae</taxon>
        <taxon>Crambinae</taxon>
        <taxon>Chilo</taxon>
    </lineage>
</organism>
<keyword evidence="4" id="KW-1185">Reference proteome</keyword>
<evidence type="ECO:0000256" key="1">
    <source>
        <dbReference type="SAM" id="MobiDB-lite"/>
    </source>
</evidence>
<gene>
    <name evidence="3" type="ORF">CHILSU_LOCUS6117</name>
</gene>
<evidence type="ECO:0000313" key="3">
    <source>
        <dbReference type="EMBL" id="CAH0402866.1"/>
    </source>
</evidence>
<evidence type="ECO:0000313" key="4">
    <source>
        <dbReference type="Proteomes" id="UP001153292"/>
    </source>
</evidence>
<proteinExistence type="predicted"/>
<feature type="region of interest" description="Disordered" evidence="1">
    <location>
        <begin position="82"/>
        <end position="109"/>
    </location>
</feature>
<protein>
    <submittedName>
        <fullName evidence="3">Uncharacterized protein</fullName>
    </submittedName>
</protein>
<name>A0ABN8B6I0_CHISP</name>
<dbReference type="InterPro" id="IPR031734">
    <property type="entry name" value="MBF2"/>
</dbReference>
<evidence type="ECO:0000256" key="2">
    <source>
        <dbReference type="SAM" id="Phobius"/>
    </source>
</evidence>
<dbReference type="EMBL" id="OU963914">
    <property type="protein sequence ID" value="CAH0402866.1"/>
    <property type="molecule type" value="Genomic_DNA"/>
</dbReference>
<feature type="transmembrane region" description="Helical" evidence="2">
    <location>
        <begin position="145"/>
        <end position="165"/>
    </location>
</feature>
<feature type="compositionally biased region" description="Basic and acidic residues" evidence="1">
    <location>
        <begin position="485"/>
        <end position="494"/>
    </location>
</feature>
<feature type="region of interest" description="Disordered" evidence="1">
    <location>
        <begin position="481"/>
        <end position="510"/>
    </location>
</feature>
<feature type="region of interest" description="Disordered" evidence="1">
    <location>
        <begin position="265"/>
        <end position="389"/>
    </location>
</feature>
<keyword evidence="2" id="KW-0812">Transmembrane</keyword>
<sequence>MSLKAYEDACTRAELFGQPLPDKEEFLEKHKHLDVVEFEEIEIRTAENTAMLDDRMKEANGGLQELNTILNSTQTKINKLKGLGPNDNEMTPRQDGGVQNGGKQDGGDINTALKDLEDMQNTSLINKGAVKDIGKQITSQLRVRSAAMFLVLFLCPFVLVAANPFHKYPYVFLLDVGNEELQKTNTEQIRLTIPGGSLALRYPAVDTGETIAHVRVSGIDFGTDLKANIVDGGPGYKYVVVVFMGNQGVPYDAVMTIQTVSDSDINDVNESSEGNLSSSSFKDTKDDNNSAEVTDNETTNEETANTNSIDANDSSEDMSDDTESQKVGNSNTEVSQGSSNVYSYAKNEENENVDDDDDNKGDDGDDCDSDNLGNDNDIHSQYSETRQEMEVNDYQKYSDMNYEYNSDQDEPEQSVSSVFDDDENDDKPARAIGNNLYQSYAMIRPALYGGVRFYPQNAVPFMARDNSGSAFNQAAFDPAFEDENEHNQPEKFRDSNNNFFDSDDSSAIMS</sequence>
<dbReference type="Pfam" id="PF15868">
    <property type="entry name" value="MBF2"/>
    <property type="match status" value="1"/>
</dbReference>
<keyword evidence="2" id="KW-0472">Membrane</keyword>
<feature type="compositionally biased region" description="Acidic residues" evidence="1">
    <location>
        <begin position="313"/>
        <end position="322"/>
    </location>
</feature>
<feature type="region of interest" description="Disordered" evidence="1">
    <location>
        <begin position="403"/>
        <end position="430"/>
    </location>
</feature>